<keyword evidence="4" id="KW-0255">Endonuclease</keyword>
<keyword evidence="4" id="KW-0378">Hydrolase</keyword>
<feature type="region of interest" description="Disordered" evidence="2">
    <location>
        <begin position="267"/>
        <end position="291"/>
    </location>
</feature>
<protein>
    <submittedName>
        <fullName evidence="4">HNH endonuclease</fullName>
    </submittedName>
</protein>
<dbReference type="OrthoDB" id="5177627at2"/>
<dbReference type="Gene3D" id="1.10.30.50">
    <property type="match status" value="1"/>
</dbReference>
<dbReference type="Pfam" id="PF01844">
    <property type="entry name" value="HNH"/>
    <property type="match status" value="1"/>
</dbReference>
<proteinExistence type="inferred from homology"/>
<feature type="compositionally biased region" description="Basic and acidic residues" evidence="2">
    <location>
        <begin position="271"/>
        <end position="286"/>
    </location>
</feature>
<name>A0A3L6ZZF4_9MICO</name>
<dbReference type="GO" id="GO:0008270">
    <property type="term" value="F:zinc ion binding"/>
    <property type="evidence" value="ECO:0007669"/>
    <property type="project" value="InterPro"/>
</dbReference>
<organism evidence="4 5">
    <name type="scientific">Mycetocola manganoxydans</name>
    <dbReference type="NCBI Taxonomy" id="699879"/>
    <lineage>
        <taxon>Bacteria</taxon>
        <taxon>Bacillati</taxon>
        <taxon>Actinomycetota</taxon>
        <taxon>Actinomycetes</taxon>
        <taxon>Micrococcales</taxon>
        <taxon>Microbacteriaceae</taxon>
        <taxon>Mycetocola</taxon>
    </lineage>
</organism>
<dbReference type="AlphaFoldDB" id="A0A3L6ZZF4"/>
<feature type="domain" description="HNH nuclease" evidence="3">
    <location>
        <begin position="382"/>
        <end position="433"/>
    </location>
</feature>
<keyword evidence="4" id="KW-0540">Nuclease</keyword>
<dbReference type="InterPro" id="IPR003615">
    <property type="entry name" value="HNH_nuc"/>
</dbReference>
<evidence type="ECO:0000256" key="1">
    <source>
        <dbReference type="ARBA" id="ARBA00023450"/>
    </source>
</evidence>
<comment type="caution">
    <text evidence="4">The sequence shown here is derived from an EMBL/GenBank/DDBJ whole genome shotgun (WGS) entry which is preliminary data.</text>
</comment>
<evidence type="ECO:0000259" key="3">
    <source>
        <dbReference type="SMART" id="SM00507"/>
    </source>
</evidence>
<evidence type="ECO:0000313" key="4">
    <source>
        <dbReference type="EMBL" id="RLP73423.1"/>
    </source>
</evidence>
<feature type="region of interest" description="Disordered" evidence="2">
    <location>
        <begin position="1"/>
        <end position="21"/>
    </location>
</feature>
<dbReference type="InterPro" id="IPR002711">
    <property type="entry name" value="HNH"/>
</dbReference>
<evidence type="ECO:0000313" key="5">
    <source>
        <dbReference type="Proteomes" id="UP000270299"/>
    </source>
</evidence>
<dbReference type="RefSeq" id="WP_121671587.1">
    <property type="nucleotide sequence ID" value="NZ_BMXM01000002.1"/>
</dbReference>
<sequence>MNSQASGGFPETISPGAASCAGGPGASPLDADLTTLAGLSADELLALTADAAGVLRRAEAVLIACSNEVASRSDRALGSSGLAARHGFGRASQLLEQVTGVSARSASRYIRVGALTGQRVADTGLPLPALFPRVGEALAAGLIGMDAAEAITRELSLAAPRADLDLLTAAEEALVGQATGEAVSEGLALPADLVAGQARLWRDALDPNGIEPRADEAFSKRDLWVSRVAQNGVVPFGGKLTVDVAAKLHTLFDAMLTPRTAPQCLTEDEEQKLHDTDAPGRPKDSRTPGQQRADIFASMIDSLARSGDVPTISGSAPTVLVTVSAEVLENKQGTGAVVGVADRIPYSSIEQILCDGGTQPVGLGAHGDVLRLGRSRRPFSRRQKLAIIARDGPTCFECDVPASGCEVHHVVPWSHGGETDVSNGVILCWYDHHKMHASEWKIEMVNGKPISIPPPWVKRMPYFR</sequence>
<dbReference type="SMART" id="SM00507">
    <property type="entry name" value="HNHc"/>
    <property type="match status" value="1"/>
</dbReference>
<reference evidence="4 5" key="1">
    <citation type="submission" date="2018-10" db="EMBL/GenBank/DDBJ databases">
        <authorList>
            <person name="Li J."/>
        </authorList>
    </citation>
    <scope>NUCLEOTIDE SEQUENCE [LARGE SCALE GENOMIC DNA]</scope>
    <source>
        <strain evidence="4 5">CCTCC AB209002</strain>
    </source>
</reference>
<comment type="similarity">
    <text evidence="1">Belongs to the Rv1128c/1148c/1588c/1702c/1945/3466 family.</text>
</comment>
<gene>
    <name evidence="4" type="ORF">D9V29_01675</name>
</gene>
<accession>A0A3L6ZZF4</accession>
<dbReference type="Proteomes" id="UP000270299">
    <property type="component" value="Unassembled WGS sequence"/>
</dbReference>
<dbReference type="EMBL" id="RCUV01000002">
    <property type="protein sequence ID" value="RLP73423.1"/>
    <property type="molecule type" value="Genomic_DNA"/>
</dbReference>
<keyword evidence="5" id="KW-1185">Reference proteome</keyword>
<dbReference type="GO" id="GO:0004519">
    <property type="term" value="F:endonuclease activity"/>
    <property type="evidence" value="ECO:0007669"/>
    <property type="project" value="UniProtKB-KW"/>
</dbReference>
<dbReference type="Pfam" id="PF02720">
    <property type="entry name" value="DUF222"/>
    <property type="match status" value="1"/>
</dbReference>
<dbReference type="CDD" id="cd00085">
    <property type="entry name" value="HNHc"/>
    <property type="match status" value="1"/>
</dbReference>
<dbReference type="InterPro" id="IPR003870">
    <property type="entry name" value="DUF222"/>
</dbReference>
<dbReference type="GO" id="GO:0003676">
    <property type="term" value="F:nucleic acid binding"/>
    <property type="evidence" value="ECO:0007669"/>
    <property type="project" value="InterPro"/>
</dbReference>
<evidence type="ECO:0000256" key="2">
    <source>
        <dbReference type="SAM" id="MobiDB-lite"/>
    </source>
</evidence>